<comment type="caution">
    <text evidence="1">The sequence shown here is derived from an EMBL/GenBank/DDBJ whole genome shotgun (WGS) entry which is preliminary data.</text>
</comment>
<evidence type="ECO:0000313" key="1">
    <source>
        <dbReference type="EMBL" id="RRT49739.1"/>
    </source>
</evidence>
<name>A0A426YDA8_ENSVE</name>
<accession>A0A426YDA8</accession>
<sequence length="73" mass="8323">MKNQWNDMILLLPLQEFMSLISIKRKLCASTSCSIFYVDSLYAAWTLHQVSEVASSLDLHRVDGGCHAHYFMG</sequence>
<proteinExistence type="predicted"/>
<evidence type="ECO:0000313" key="2">
    <source>
        <dbReference type="Proteomes" id="UP000287651"/>
    </source>
</evidence>
<reference evidence="1 2" key="1">
    <citation type="journal article" date="2014" name="Agronomy (Basel)">
        <title>A Draft Genome Sequence for Ensete ventricosum, the Drought-Tolerant Tree Against Hunger.</title>
        <authorList>
            <person name="Harrison J."/>
            <person name="Moore K.A."/>
            <person name="Paszkiewicz K."/>
            <person name="Jones T."/>
            <person name="Grant M."/>
            <person name="Ambacheew D."/>
            <person name="Muzemil S."/>
            <person name="Studholme D.J."/>
        </authorList>
    </citation>
    <scope>NUCLEOTIDE SEQUENCE [LARGE SCALE GENOMIC DNA]</scope>
</reference>
<dbReference type="Proteomes" id="UP000287651">
    <property type="component" value="Unassembled WGS sequence"/>
</dbReference>
<dbReference type="AlphaFoldDB" id="A0A426YDA8"/>
<organism evidence="1 2">
    <name type="scientific">Ensete ventricosum</name>
    <name type="common">Abyssinian banana</name>
    <name type="synonym">Musa ensete</name>
    <dbReference type="NCBI Taxonomy" id="4639"/>
    <lineage>
        <taxon>Eukaryota</taxon>
        <taxon>Viridiplantae</taxon>
        <taxon>Streptophyta</taxon>
        <taxon>Embryophyta</taxon>
        <taxon>Tracheophyta</taxon>
        <taxon>Spermatophyta</taxon>
        <taxon>Magnoliopsida</taxon>
        <taxon>Liliopsida</taxon>
        <taxon>Zingiberales</taxon>
        <taxon>Musaceae</taxon>
        <taxon>Ensete</taxon>
    </lineage>
</organism>
<gene>
    <name evidence="1" type="ORF">B296_00037402</name>
</gene>
<protein>
    <submittedName>
        <fullName evidence="1">Uncharacterized protein</fullName>
    </submittedName>
</protein>
<dbReference type="EMBL" id="AMZH03013146">
    <property type="protein sequence ID" value="RRT49739.1"/>
    <property type="molecule type" value="Genomic_DNA"/>
</dbReference>